<dbReference type="EMBL" id="CM045876">
    <property type="protein sequence ID" value="KAI7942705.1"/>
    <property type="molecule type" value="Genomic_DNA"/>
</dbReference>
<dbReference type="Proteomes" id="UP001060170">
    <property type="component" value="Chromosome 12"/>
</dbReference>
<reference evidence="2" key="2">
    <citation type="journal article" date="2018" name="Mol. Plant Microbe Interact.">
        <title>Genome sequence resources for the wheat stripe rust pathogen (Puccinia striiformis f. sp. tritici) and the barley stripe rust pathogen (Puccinia striiformis f. sp. hordei).</title>
        <authorList>
            <person name="Xia C."/>
            <person name="Wang M."/>
            <person name="Yin C."/>
            <person name="Cornejo O.E."/>
            <person name="Hulbert S.H."/>
            <person name="Chen X."/>
        </authorList>
    </citation>
    <scope>NUCLEOTIDE SEQUENCE [LARGE SCALE GENOMIC DNA]</scope>
    <source>
        <strain evidence="2">93-210</strain>
    </source>
</reference>
<evidence type="ECO:0000313" key="2">
    <source>
        <dbReference type="Proteomes" id="UP001060170"/>
    </source>
</evidence>
<name>A0ACC0E151_9BASI</name>
<sequence>MLTDRWLDGTKHGYSYLSWGGRLLLFEQRWRQEKLGPSLIINDTSVIQVIFRIGLQFLAIYPLVHSLIDGSFQPLLIVTSPSSPATISTPAPLYYIMIALFSRLLDVDAINVFTLVSPCYSGSIDIAQMNLNNLFIDLDAVNFAL</sequence>
<keyword evidence="2" id="KW-1185">Reference proteome</keyword>
<reference evidence="1 2" key="3">
    <citation type="journal article" date="2022" name="Microbiol. Spectr.">
        <title>Folding features and dynamics of 3D genome architecture in plant fungal pathogens.</title>
        <authorList>
            <person name="Xia C."/>
        </authorList>
    </citation>
    <scope>NUCLEOTIDE SEQUENCE [LARGE SCALE GENOMIC DNA]</scope>
    <source>
        <strain evidence="1 2">93-210</strain>
    </source>
</reference>
<evidence type="ECO:0000313" key="1">
    <source>
        <dbReference type="EMBL" id="KAI7942705.1"/>
    </source>
</evidence>
<accession>A0ACC0E151</accession>
<reference evidence="2" key="1">
    <citation type="journal article" date="2018" name="BMC Genomics">
        <title>Genomic insights into host adaptation between the wheat stripe rust pathogen (Puccinia striiformis f. sp. tritici) and the barley stripe rust pathogen (Puccinia striiformis f. sp. hordei).</title>
        <authorList>
            <person name="Xia C."/>
            <person name="Wang M."/>
            <person name="Yin C."/>
            <person name="Cornejo O.E."/>
            <person name="Hulbert S.H."/>
            <person name="Chen X."/>
        </authorList>
    </citation>
    <scope>NUCLEOTIDE SEQUENCE [LARGE SCALE GENOMIC DNA]</scope>
    <source>
        <strain evidence="2">93-210</strain>
    </source>
</reference>
<comment type="caution">
    <text evidence="1">The sequence shown here is derived from an EMBL/GenBank/DDBJ whole genome shotgun (WGS) entry which is preliminary data.</text>
</comment>
<gene>
    <name evidence="1" type="ORF">MJO28_012732</name>
</gene>
<organism evidence="1 2">
    <name type="scientific">Puccinia striiformis f. sp. tritici</name>
    <dbReference type="NCBI Taxonomy" id="168172"/>
    <lineage>
        <taxon>Eukaryota</taxon>
        <taxon>Fungi</taxon>
        <taxon>Dikarya</taxon>
        <taxon>Basidiomycota</taxon>
        <taxon>Pucciniomycotina</taxon>
        <taxon>Pucciniomycetes</taxon>
        <taxon>Pucciniales</taxon>
        <taxon>Pucciniaceae</taxon>
        <taxon>Puccinia</taxon>
    </lineage>
</organism>
<protein>
    <submittedName>
        <fullName evidence="1">Uncharacterized protein</fullName>
    </submittedName>
</protein>
<proteinExistence type="predicted"/>